<sequence>MRSPLSLTAATCAALLVFLSPDTVEALQKVLVYTGIGPDGYSHPSIPTARQAIKHWGQQKDAFDSILVDDSSKFEKRDWLMQFDAVVFVSTAGTALTPRGVKQFRRYIKAGGGFMGVHEATDCLYNVPWYRTLIGTTFNYHPQRQQFTVDVHHRSHPSVKHLSKKWIITDEIYNFNIDPRKFGNTVVLSADESTYDDGVETKEQRASEQGDPHPLAWYREGNLLTGSEEHHDHDDNDDDGDSRHKRSPAVANSTRSVSPRRRHHHHGHKRSLVSNHHDHSIMELARRADDDEDEGDDPNDDGTSVGGNDAVPDSTINYAESTGPGRSFYTGLGHGDNMWNDDDFMQHVGGAIQWLLASPSISSNADNDQLPGSAYLGPPVADGSGSGSDGSGYGSGSGSGIGPGFTGSVGFNGSAAAASNNQLGGGASAALASPSFLGSLGAATLALFAGSSFFGL</sequence>
<dbReference type="EMBL" id="LWDG02000114">
    <property type="protein sequence ID" value="KAE8269034.1"/>
    <property type="molecule type" value="Genomic_DNA"/>
</dbReference>
<feature type="region of interest" description="Disordered" evidence="1">
    <location>
        <begin position="195"/>
        <end position="324"/>
    </location>
</feature>
<dbReference type="Gene3D" id="3.40.50.880">
    <property type="match status" value="2"/>
</dbReference>
<feature type="chain" id="PRO_5036460018" description="ThuA-like domain-containing protein" evidence="2">
    <location>
        <begin position="27"/>
        <end position="456"/>
    </location>
</feature>
<reference evidence="4" key="2">
    <citation type="journal article" date="2019" name="IMA Fungus">
        <title>Genome sequencing and comparison of five Tilletia species to identify candidate genes for the detection of regulated species infecting wheat.</title>
        <authorList>
            <person name="Nguyen H.D.T."/>
            <person name="Sultana T."/>
            <person name="Kesanakurti P."/>
            <person name="Hambleton S."/>
        </authorList>
    </citation>
    <scope>NUCLEOTIDE SEQUENCE</scope>
    <source>
        <strain evidence="4">DAOMC 236422</strain>
    </source>
</reference>
<accession>A0A8X7NAL3</accession>
<dbReference type="AlphaFoldDB" id="A0A8X7NAL3"/>
<dbReference type="PANTHER" id="PTHR40469">
    <property type="entry name" value="SECRETED GLYCOSYL HYDROLASE"/>
    <property type="match status" value="1"/>
</dbReference>
<protein>
    <recommendedName>
        <fullName evidence="3">ThuA-like domain-containing protein</fullName>
    </recommendedName>
</protein>
<dbReference type="InterPro" id="IPR029010">
    <property type="entry name" value="ThuA-like"/>
</dbReference>
<keyword evidence="5" id="KW-1185">Reference proteome</keyword>
<evidence type="ECO:0000256" key="1">
    <source>
        <dbReference type="SAM" id="MobiDB-lite"/>
    </source>
</evidence>
<dbReference type="Proteomes" id="UP000078113">
    <property type="component" value="Unassembled WGS sequence"/>
</dbReference>
<reference evidence="4" key="1">
    <citation type="submission" date="2016-04" db="EMBL/GenBank/DDBJ databases">
        <authorList>
            <person name="Nguyen H.D."/>
            <person name="Samba Siva P."/>
            <person name="Cullis J."/>
            <person name="Levesque C.A."/>
            <person name="Hambleton S."/>
        </authorList>
    </citation>
    <scope>NUCLEOTIDE SEQUENCE</scope>
    <source>
        <strain evidence="4">DAOMC 236422</strain>
    </source>
</reference>
<name>A0A8X7NAL3_9BASI</name>
<evidence type="ECO:0000313" key="4">
    <source>
        <dbReference type="EMBL" id="KAE8269034.1"/>
    </source>
</evidence>
<feature type="domain" description="ThuA-like" evidence="3">
    <location>
        <begin position="318"/>
        <end position="354"/>
    </location>
</feature>
<evidence type="ECO:0000259" key="3">
    <source>
        <dbReference type="Pfam" id="PF06283"/>
    </source>
</evidence>
<feature type="compositionally biased region" description="Gly residues" evidence="1">
    <location>
        <begin position="384"/>
        <end position="398"/>
    </location>
</feature>
<dbReference type="Pfam" id="PF06283">
    <property type="entry name" value="ThuA"/>
    <property type="match status" value="2"/>
</dbReference>
<feature type="compositionally biased region" description="Basic residues" evidence="1">
    <location>
        <begin position="258"/>
        <end position="271"/>
    </location>
</feature>
<dbReference type="PANTHER" id="PTHR40469:SF2">
    <property type="entry name" value="GALACTOSE-BINDING DOMAIN-LIKE SUPERFAMILY PROTEIN"/>
    <property type="match status" value="1"/>
</dbReference>
<evidence type="ECO:0000313" key="5">
    <source>
        <dbReference type="Proteomes" id="UP000078113"/>
    </source>
</evidence>
<gene>
    <name evidence="4" type="ORF">A4X09_0g3304</name>
</gene>
<proteinExistence type="predicted"/>
<feature type="region of interest" description="Disordered" evidence="1">
    <location>
        <begin position="367"/>
        <end position="398"/>
    </location>
</feature>
<evidence type="ECO:0000256" key="2">
    <source>
        <dbReference type="SAM" id="SignalP"/>
    </source>
</evidence>
<feature type="compositionally biased region" description="Basic and acidic residues" evidence="1">
    <location>
        <begin position="199"/>
        <end position="211"/>
    </location>
</feature>
<feature type="domain" description="ThuA-like" evidence="3">
    <location>
        <begin position="29"/>
        <end position="220"/>
    </location>
</feature>
<feature type="compositionally biased region" description="Basic and acidic residues" evidence="1">
    <location>
        <begin position="275"/>
        <end position="289"/>
    </location>
</feature>
<organism evidence="4 5">
    <name type="scientific">Tilletia walkeri</name>
    <dbReference type="NCBI Taxonomy" id="117179"/>
    <lineage>
        <taxon>Eukaryota</taxon>
        <taxon>Fungi</taxon>
        <taxon>Dikarya</taxon>
        <taxon>Basidiomycota</taxon>
        <taxon>Ustilaginomycotina</taxon>
        <taxon>Exobasidiomycetes</taxon>
        <taxon>Tilletiales</taxon>
        <taxon>Tilletiaceae</taxon>
        <taxon>Tilletia</taxon>
    </lineage>
</organism>
<dbReference type="SUPFAM" id="SSF52317">
    <property type="entry name" value="Class I glutamine amidotransferase-like"/>
    <property type="match status" value="2"/>
</dbReference>
<comment type="caution">
    <text evidence="4">The sequence shown here is derived from an EMBL/GenBank/DDBJ whole genome shotgun (WGS) entry which is preliminary data.</text>
</comment>
<feature type="signal peptide" evidence="2">
    <location>
        <begin position="1"/>
        <end position="26"/>
    </location>
</feature>
<dbReference type="InterPro" id="IPR029062">
    <property type="entry name" value="Class_I_gatase-like"/>
</dbReference>
<keyword evidence="2" id="KW-0732">Signal</keyword>
<feature type="compositionally biased region" description="Acidic residues" evidence="1">
    <location>
        <begin position="290"/>
        <end position="300"/>
    </location>
</feature>